<dbReference type="InterPro" id="IPR036390">
    <property type="entry name" value="WH_DNA-bd_sf"/>
</dbReference>
<evidence type="ECO:0000256" key="1">
    <source>
        <dbReference type="ARBA" id="ARBA00004123"/>
    </source>
</evidence>
<dbReference type="InterPro" id="IPR036388">
    <property type="entry name" value="WH-like_DNA-bd_sf"/>
</dbReference>
<protein>
    <recommendedName>
        <fullName evidence="11">Forkhead box protein K1</fullName>
    </recommendedName>
</protein>
<dbReference type="InterPro" id="IPR008984">
    <property type="entry name" value="SMAD_FHA_dom_sf"/>
</dbReference>
<feature type="compositionally biased region" description="Low complexity" evidence="7">
    <location>
        <begin position="713"/>
        <end position="722"/>
    </location>
</feature>
<dbReference type="AlphaFoldDB" id="A0A0X3Q5M9"/>
<accession>A0A0X3Q5M9</accession>
<evidence type="ECO:0000313" key="10">
    <source>
        <dbReference type="EMBL" id="JAP59128.1"/>
    </source>
</evidence>
<dbReference type="FunFam" id="1.10.10.10:FF:000030">
    <property type="entry name" value="Forkhead box protein K2"/>
    <property type="match status" value="1"/>
</dbReference>
<dbReference type="SUPFAM" id="SSF49879">
    <property type="entry name" value="SMAD/FHA domain"/>
    <property type="match status" value="1"/>
</dbReference>
<feature type="compositionally biased region" description="Low complexity" evidence="7">
    <location>
        <begin position="457"/>
        <end position="471"/>
    </location>
</feature>
<dbReference type="Gene3D" id="2.60.200.20">
    <property type="match status" value="1"/>
</dbReference>
<dbReference type="InterPro" id="IPR030456">
    <property type="entry name" value="TF_fork_head_CS_2"/>
</dbReference>
<dbReference type="GO" id="GO:0003700">
    <property type="term" value="F:DNA-binding transcription factor activity"/>
    <property type="evidence" value="ECO:0007669"/>
    <property type="project" value="InterPro"/>
</dbReference>
<evidence type="ECO:0000256" key="3">
    <source>
        <dbReference type="ARBA" id="ARBA00023125"/>
    </source>
</evidence>
<evidence type="ECO:0000259" key="9">
    <source>
        <dbReference type="PROSITE" id="PS50039"/>
    </source>
</evidence>
<feature type="compositionally biased region" description="Polar residues" evidence="7">
    <location>
        <begin position="197"/>
        <end position="220"/>
    </location>
</feature>
<feature type="compositionally biased region" description="Polar residues" evidence="7">
    <location>
        <begin position="734"/>
        <end position="744"/>
    </location>
</feature>
<feature type="compositionally biased region" description="Low complexity" evidence="7">
    <location>
        <begin position="234"/>
        <end position="246"/>
    </location>
</feature>
<keyword evidence="2" id="KW-0805">Transcription regulation</keyword>
<dbReference type="GO" id="GO:0045893">
    <property type="term" value="P:positive regulation of DNA-templated transcription"/>
    <property type="evidence" value="ECO:0007669"/>
    <property type="project" value="UniProtKB-ARBA"/>
</dbReference>
<dbReference type="PANTHER" id="PTHR45881:SF6">
    <property type="entry name" value="FORK-HEAD DOMAIN-CONTAINING PROTEIN"/>
    <property type="match status" value="1"/>
</dbReference>
<keyword evidence="3 6" id="KW-0238">DNA-binding</keyword>
<dbReference type="InterPro" id="IPR001766">
    <property type="entry name" value="Fork_head_dom"/>
</dbReference>
<proteinExistence type="predicted"/>
<dbReference type="InterPro" id="IPR000253">
    <property type="entry name" value="FHA_dom"/>
</dbReference>
<evidence type="ECO:0000256" key="7">
    <source>
        <dbReference type="SAM" id="MobiDB-lite"/>
    </source>
</evidence>
<feature type="region of interest" description="Disordered" evidence="7">
    <location>
        <begin position="176"/>
        <end position="280"/>
    </location>
</feature>
<feature type="region of interest" description="Disordered" evidence="7">
    <location>
        <begin position="452"/>
        <end position="472"/>
    </location>
</feature>
<dbReference type="GO" id="GO:0006357">
    <property type="term" value="P:regulation of transcription by RNA polymerase II"/>
    <property type="evidence" value="ECO:0007669"/>
    <property type="project" value="UniProtKB-ARBA"/>
</dbReference>
<dbReference type="Pfam" id="PF00498">
    <property type="entry name" value="FHA"/>
    <property type="match status" value="1"/>
</dbReference>
<evidence type="ECO:0000256" key="5">
    <source>
        <dbReference type="ARBA" id="ARBA00023242"/>
    </source>
</evidence>
<evidence type="ECO:0000256" key="4">
    <source>
        <dbReference type="ARBA" id="ARBA00023163"/>
    </source>
</evidence>
<dbReference type="PROSITE" id="PS00658">
    <property type="entry name" value="FORK_HEAD_2"/>
    <property type="match status" value="1"/>
</dbReference>
<organism evidence="10">
    <name type="scientific">Schistocephalus solidus</name>
    <name type="common">Tapeworm</name>
    <dbReference type="NCBI Taxonomy" id="70667"/>
    <lineage>
        <taxon>Eukaryota</taxon>
        <taxon>Metazoa</taxon>
        <taxon>Spiralia</taxon>
        <taxon>Lophotrochozoa</taxon>
        <taxon>Platyhelminthes</taxon>
        <taxon>Cestoda</taxon>
        <taxon>Eucestoda</taxon>
        <taxon>Diphyllobothriidea</taxon>
        <taxon>Diphyllobothriidae</taxon>
        <taxon>Schistocephalus</taxon>
    </lineage>
</organism>
<dbReference type="SMART" id="SM00240">
    <property type="entry name" value="FHA"/>
    <property type="match status" value="1"/>
</dbReference>
<dbReference type="Gene3D" id="1.10.10.10">
    <property type="entry name" value="Winged helix-like DNA-binding domain superfamily/Winged helix DNA-binding domain"/>
    <property type="match status" value="1"/>
</dbReference>
<evidence type="ECO:0000256" key="6">
    <source>
        <dbReference type="PROSITE-ProRule" id="PRU00089"/>
    </source>
</evidence>
<dbReference type="GO" id="GO:0005634">
    <property type="term" value="C:nucleus"/>
    <property type="evidence" value="ECO:0007669"/>
    <property type="project" value="UniProtKB-SubCell"/>
</dbReference>
<evidence type="ECO:0000259" key="8">
    <source>
        <dbReference type="PROSITE" id="PS50006"/>
    </source>
</evidence>
<comment type="subcellular location">
    <subcellularLocation>
        <location evidence="1 6">Nucleus</location>
    </subcellularLocation>
</comment>
<keyword evidence="5 6" id="KW-0539">Nucleus</keyword>
<keyword evidence="4" id="KW-0804">Transcription</keyword>
<dbReference type="PROSITE" id="PS00657">
    <property type="entry name" value="FORK_HEAD_1"/>
    <property type="match status" value="1"/>
</dbReference>
<dbReference type="PRINTS" id="PR00053">
    <property type="entry name" value="FORKHEAD"/>
</dbReference>
<name>A0A0X3Q5M9_SCHSO</name>
<feature type="domain" description="Fork-head" evidence="9">
    <location>
        <begin position="355"/>
        <end position="450"/>
    </location>
</feature>
<gene>
    <name evidence="10" type="ORF">TR120505</name>
</gene>
<feature type="domain" description="FHA" evidence="8">
    <location>
        <begin position="19"/>
        <end position="70"/>
    </location>
</feature>
<dbReference type="EMBL" id="GEEE01004097">
    <property type="protein sequence ID" value="JAP59128.1"/>
    <property type="molecule type" value="Transcribed_RNA"/>
</dbReference>
<feature type="region of interest" description="Disordered" evidence="7">
    <location>
        <begin position="713"/>
        <end position="744"/>
    </location>
</feature>
<dbReference type="SMART" id="SM00339">
    <property type="entry name" value="FH"/>
    <property type="match status" value="1"/>
</dbReference>
<evidence type="ECO:0008006" key="11">
    <source>
        <dbReference type="Google" id="ProtNLM"/>
    </source>
</evidence>
<reference evidence="10" key="1">
    <citation type="submission" date="2016-01" db="EMBL/GenBank/DDBJ databases">
        <title>Reference transcriptome for the parasite Schistocephalus solidus: insights into the molecular evolution of parasitism.</title>
        <authorList>
            <person name="Hebert F.O."/>
            <person name="Grambauer S."/>
            <person name="Barber I."/>
            <person name="Landry C.R."/>
            <person name="Aubin-Horth N."/>
        </authorList>
    </citation>
    <scope>NUCLEOTIDE SEQUENCE</scope>
</reference>
<sequence length="744" mass="81438">MYTRVTGPNFTHCLKKEIISVGRRSHMSNDICLGDVACISRKHLELHTKNGNLFVKCLGKNGIFIDEVFQMYTDELVPLPSCCRLRFPSTPITLVVEIFDSNASSKHPKKKSIWRYSSEAPLNIEMGSETSSDVSDERRVVLGTIDLSNDVEVKEEYPNEDPCLSWLQASRNFLDPSPTVEMQTRGPPSWPPRFPSVNDNSANEQKLPTSQKMNLVSDTCSLPIGSTRCKSDSTEPFSTPEPSSPELVPPGGKVRRVESESRDNTPSGQPHHSEGINTLERYPNLIAAYSGLPKAEEPQCSSPSPFTRTGDLKVEVDAGIQSCHLGPPSSSSPLLGDLSLDEAPEEVDHGSSHEKPPYSYAQLIIQAIASAPHRRLALSDIYAYIYCNFPYYKPHQKGWQNSIRHNLSLNRYFIRVPRSQEEPGKGAFWRLDPESEARLTVQAFRKRRQRSYGSSALSTEEGGLSVSSSSGIPHRQQHLSNASLVLTPGEGDFAFSSDSLSDRNALCALASMSTKDSVTSQTTECLTDSNLSPFMPSRPSHLPAQQRSFFASTSGAFPGEDGLVSNILLGSYKFPYPTSDAQSALLHQKLNSCPSSVCSSRTLASDITLSSGSNPLQQPQLPPPFPSSSVYDYCPSKVDLLSPVAGLLYQRHRQLAGPVSLPSEIDEKPPKQPLSSVMTSFLQDHCAALSRRLSPSDLQKGWAPPKRPGVIIINNNINNNNNGPPSSEVPVTISPATSSPNTDK</sequence>
<dbReference type="PROSITE" id="PS50039">
    <property type="entry name" value="FORK_HEAD_3"/>
    <property type="match status" value="1"/>
</dbReference>
<evidence type="ECO:0000256" key="2">
    <source>
        <dbReference type="ARBA" id="ARBA00023015"/>
    </source>
</evidence>
<dbReference type="Pfam" id="PF00250">
    <property type="entry name" value="Forkhead"/>
    <property type="match status" value="1"/>
</dbReference>
<dbReference type="PROSITE" id="PS50006">
    <property type="entry name" value="FHA_DOMAIN"/>
    <property type="match status" value="1"/>
</dbReference>
<dbReference type="InterPro" id="IPR018122">
    <property type="entry name" value="TF_fork_head_CS_1"/>
</dbReference>
<feature type="DNA-binding region" description="Fork-head" evidence="6">
    <location>
        <begin position="355"/>
        <end position="450"/>
    </location>
</feature>
<dbReference type="SUPFAM" id="SSF46785">
    <property type="entry name" value="Winged helix' DNA-binding domain"/>
    <property type="match status" value="1"/>
</dbReference>
<dbReference type="PANTHER" id="PTHR45881">
    <property type="entry name" value="CHECKPOINT SUPPRESSOR 1-LIKE, ISOFORM A-RELATED"/>
    <property type="match status" value="1"/>
</dbReference>
<dbReference type="CDD" id="cd20026">
    <property type="entry name" value="FH_FOXK"/>
    <property type="match status" value="1"/>
</dbReference>
<dbReference type="GO" id="GO:0043565">
    <property type="term" value="F:sequence-specific DNA binding"/>
    <property type="evidence" value="ECO:0007669"/>
    <property type="project" value="InterPro"/>
</dbReference>